<dbReference type="SFLD" id="SFLDG01386">
    <property type="entry name" value="main_SPASM_domain-containing"/>
    <property type="match status" value="1"/>
</dbReference>
<evidence type="ECO:0000313" key="8">
    <source>
        <dbReference type="EMBL" id="CQD22892.1"/>
    </source>
</evidence>
<dbReference type="GO" id="GO:0016491">
    <property type="term" value="F:oxidoreductase activity"/>
    <property type="evidence" value="ECO:0007669"/>
    <property type="project" value="InterPro"/>
</dbReference>
<dbReference type="InterPro" id="IPR023867">
    <property type="entry name" value="Sulphatase_maturase_rSAM"/>
</dbReference>
<dbReference type="AlphaFoldDB" id="A0A0E3WE33"/>
<evidence type="ECO:0000256" key="4">
    <source>
        <dbReference type="ARBA" id="ARBA00023004"/>
    </source>
</evidence>
<keyword evidence="3" id="KW-0479">Metal-binding</keyword>
<gene>
    <name evidence="8" type="ORF">BN1232_05773</name>
</gene>
<dbReference type="NCBIfam" id="TIGR04085">
    <property type="entry name" value="rSAM_more_4Fe4S"/>
    <property type="match status" value="1"/>
</dbReference>
<dbReference type="InterPro" id="IPR006638">
    <property type="entry name" value="Elp3/MiaA/NifB-like_rSAM"/>
</dbReference>
<accession>A0A0E3WE33</accession>
<keyword evidence="5" id="KW-0411">Iron-sulfur</keyword>
<evidence type="ECO:0000313" key="9">
    <source>
        <dbReference type="Proteomes" id="UP000199251"/>
    </source>
</evidence>
<dbReference type="InterPro" id="IPR013785">
    <property type="entry name" value="Aldolase_TIM"/>
</dbReference>
<dbReference type="PROSITE" id="PS51918">
    <property type="entry name" value="RADICAL_SAM"/>
    <property type="match status" value="1"/>
</dbReference>
<proteinExistence type="inferred from homology"/>
<dbReference type="EMBL" id="CTEE01000001">
    <property type="protein sequence ID" value="CQD22892.1"/>
    <property type="molecule type" value="Genomic_DNA"/>
</dbReference>
<keyword evidence="2" id="KW-0949">S-adenosyl-L-methionine</keyword>
<dbReference type="RefSeq" id="WP_175364565.1">
    <property type="nucleotide sequence ID" value="NZ_CTEE01000001.1"/>
</dbReference>
<sequence length="502" mass="56604">MTTVITEIPYDPAHADVGEFENDVQLIPLGEGYFCLNHSLRHAQLYGNETLAQAYSSLRAGCALSEGLYSTLLEHGFVTPKGQDKNGHRRELADRESRRVQSQVDFTLLRILLTDFCNLKCDYCKVVKNVDSPQKAPTGSERLSEVVSYFLRNSTAQHPKIIHCTGGEPMLHWPELEHLLAEKQRLARPNENCWVVIGTNATLVTESRAQTLGRYGAKCIVSMDGPADVHDLLRPNHADRGSWEQVDRGIRMLKRHGVEVSLSIVFGAHNLPRADDIIAWMMDEYEPTGLGVNFMKPPTPTQRDYAYLIDGEDYAQTLYRIHQKWRDRGLFLELVHRKLDPFVRRSYRFHDCGAAGGTNLNLDAKGKVGPCKSFLVMDKLAISDLDSATYSDTVLSRWRSRSPIYYTYCDGCAARGMCGNGCAYDAYVNHGDEMAIDQRSCSYTKRFNELMIADLFQLSGGRERADRDGWYSVTQEERERVMGSVAARPNSLSYSIGHHSSN</sequence>
<dbReference type="CDD" id="cd01335">
    <property type="entry name" value="Radical_SAM"/>
    <property type="match status" value="1"/>
</dbReference>
<dbReference type="SFLD" id="SFLDG01384">
    <property type="entry name" value="thioether_bond_formation_requi"/>
    <property type="match status" value="1"/>
</dbReference>
<keyword evidence="4" id="KW-0408">Iron</keyword>
<protein>
    <submittedName>
        <fullName evidence="8">Radical SAM domain-containing protein</fullName>
    </submittedName>
</protein>
<dbReference type="InterPro" id="IPR023885">
    <property type="entry name" value="4Fe4S-binding_SPASM_dom"/>
</dbReference>
<dbReference type="Gene3D" id="3.20.20.70">
    <property type="entry name" value="Aldolase class I"/>
    <property type="match status" value="1"/>
</dbReference>
<dbReference type="SFLD" id="SFLDG01067">
    <property type="entry name" value="SPASM/twitch_domain_containing"/>
    <property type="match status" value="1"/>
</dbReference>
<name>A0A0E3WE33_MYCLN</name>
<dbReference type="InterPro" id="IPR058240">
    <property type="entry name" value="rSAM_sf"/>
</dbReference>
<dbReference type="GO" id="GO:0046872">
    <property type="term" value="F:metal ion binding"/>
    <property type="evidence" value="ECO:0007669"/>
    <property type="project" value="UniProtKB-KW"/>
</dbReference>
<feature type="domain" description="Radical SAM core" evidence="7">
    <location>
        <begin position="101"/>
        <end position="327"/>
    </location>
</feature>
<organism evidence="8 9">
    <name type="scientific">Mycobacterium lentiflavum</name>
    <dbReference type="NCBI Taxonomy" id="141349"/>
    <lineage>
        <taxon>Bacteria</taxon>
        <taxon>Bacillati</taxon>
        <taxon>Actinomycetota</taxon>
        <taxon>Actinomycetes</taxon>
        <taxon>Mycobacteriales</taxon>
        <taxon>Mycobacteriaceae</taxon>
        <taxon>Mycobacterium</taxon>
        <taxon>Mycobacterium simiae complex</taxon>
    </lineage>
</organism>
<evidence type="ECO:0000256" key="2">
    <source>
        <dbReference type="ARBA" id="ARBA00022691"/>
    </source>
</evidence>
<dbReference type="InterPro" id="IPR007197">
    <property type="entry name" value="rSAM"/>
</dbReference>
<reference evidence="8 9" key="1">
    <citation type="submission" date="2015-03" db="EMBL/GenBank/DDBJ databases">
        <authorList>
            <person name="Urmite Genomes"/>
        </authorList>
    </citation>
    <scope>NUCLEOTIDE SEQUENCE [LARGE SCALE GENOMIC DNA]</scope>
    <source>
        <strain evidence="8 9">CSUR P1491</strain>
    </source>
</reference>
<comment type="cofactor">
    <cofactor evidence="1">
        <name>[4Fe-4S] cluster</name>
        <dbReference type="ChEBI" id="CHEBI:49883"/>
    </cofactor>
</comment>
<evidence type="ECO:0000256" key="1">
    <source>
        <dbReference type="ARBA" id="ARBA00001966"/>
    </source>
</evidence>
<evidence type="ECO:0000259" key="7">
    <source>
        <dbReference type="PROSITE" id="PS51918"/>
    </source>
</evidence>
<dbReference type="GO" id="GO:0051536">
    <property type="term" value="F:iron-sulfur cluster binding"/>
    <property type="evidence" value="ECO:0007669"/>
    <property type="project" value="UniProtKB-KW"/>
</dbReference>
<evidence type="ECO:0000256" key="3">
    <source>
        <dbReference type="ARBA" id="ARBA00022723"/>
    </source>
</evidence>
<evidence type="ECO:0000256" key="6">
    <source>
        <dbReference type="ARBA" id="ARBA00023601"/>
    </source>
</evidence>
<dbReference type="PANTHER" id="PTHR43273:SF3">
    <property type="entry name" value="ANAEROBIC SULFATASE-MATURATING ENZYME HOMOLOG ASLB-RELATED"/>
    <property type="match status" value="1"/>
</dbReference>
<dbReference type="SMART" id="SM00729">
    <property type="entry name" value="Elp3"/>
    <property type="match status" value="1"/>
</dbReference>
<dbReference type="Proteomes" id="UP000199251">
    <property type="component" value="Unassembled WGS sequence"/>
</dbReference>
<dbReference type="SUPFAM" id="SSF102114">
    <property type="entry name" value="Radical SAM enzymes"/>
    <property type="match status" value="1"/>
</dbReference>
<dbReference type="Pfam" id="PF04055">
    <property type="entry name" value="Radical_SAM"/>
    <property type="match status" value="1"/>
</dbReference>
<dbReference type="STRING" id="141349.BN1232_05773"/>
<dbReference type="SFLD" id="SFLDS00029">
    <property type="entry name" value="Radical_SAM"/>
    <property type="match status" value="1"/>
</dbReference>
<dbReference type="PANTHER" id="PTHR43273">
    <property type="entry name" value="ANAEROBIC SULFATASE-MATURATING ENZYME HOMOLOG ASLB-RELATED"/>
    <property type="match status" value="1"/>
</dbReference>
<evidence type="ECO:0000256" key="5">
    <source>
        <dbReference type="ARBA" id="ARBA00023014"/>
    </source>
</evidence>
<comment type="similarity">
    <text evidence="6">Belongs to the radical SAM superfamily. Anaerobic sulfatase-maturating enzyme family.</text>
</comment>